<keyword evidence="2" id="KW-0472">Membrane</keyword>
<dbReference type="VEuPathDB" id="FungiDB:BO78DRAFT_353762"/>
<feature type="transmembrane region" description="Helical" evidence="2">
    <location>
        <begin position="176"/>
        <end position="200"/>
    </location>
</feature>
<protein>
    <submittedName>
        <fullName evidence="3">Uncharacterized protein</fullName>
    </submittedName>
</protein>
<evidence type="ECO:0000256" key="1">
    <source>
        <dbReference type="SAM" id="MobiDB-lite"/>
    </source>
</evidence>
<feature type="region of interest" description="Disordered" evidence="1">
    <location>
        <begin position="1"/>
        <end position="23"/>
    </location>
</feature>
<dbReference type="PANTHER" id="PTHR38694:SF1">
    <property type="entry name" value="PEROXIN DOMAIN-CONTAINING PROTEIN"/>
    <property type="match status" value="1"/>
</dbReference>
<proteinExistence type="predicted"/>
<dbReference type="AlphaFoldDB" id="A0A319DVM6"/>
<dbReference type="PANTHER" id="PTHR38694">
    <property type="entry name" value="CONSERVED EXPRESSED PROTEIN"/>
    <property type="match status" value="1"/>
</dbReference>
<accession>A0A319DVM6</accession>
<dbReference type="Proteomes" id="UP000248423">
    <property type="component" value="Unassembled WGS sequence"/>
</dbReference>
<keyword evidence="2" id="KW-1133">Transmembrane helix</keyword>
<evidence type="ECO:0000256" key="2">
    <source>
        <dbReference type="SAM" id="Phobius"/>
    </source>
</evidence>
<feature type="transmembrane region" description="Helical" evidence="2">
    <location>
        <begin position="364"/>
        <end position="384"/>
    </location>
</feature>
<dbReference type="EMBL" id="KZ826417">
    <property type="protein sequence ID" value="PYI01370.1"/>
    <property type="molecule type" value="Genomic_DNA"/>
</dbReference>
<keyword evidence="2" id="KW-0812">Transmembrane</keyword>
<dbReference type="Pfam" id="PF11696">
    <property type="entry name" value="DUF3292"/>
    <property type="match status" value="1"/>
</dbReference>
<dbReference type="InterPro" id="IPR021709">
    <property type="entry name" value="DUF3292"/>
</dbReference>
<dbReference type="STRING" id="1448318.A0A319DVM6"/>
<evidence type="ECO:0000313" key="4">
    <source>
        <dbReference type="Proteomes" id="UP000248423"/>
    </source>
</evidence>
<reference evidence="3 4" key="1">
    <citation type="submission" date="2018-02" db="EMBL/GenBank/DDBJ databases">
        <title>The genomes of Aspergillus section Nigri reveals drivers in fungal speciation.</title>
        <authorList>
            <consortium name="DOE Joint Genome Institute"/>
            <person name="Vesth T.C."/>
            <person name="Nybo J."/>
            <person name="Theobald S."/>
            <person name="Brandl J."/>
            <person name="Frisvad J.C."/>
            <person name="Nielsen K.F."/>
            <person name="Lyhne E.K."/>
            <person name="Kogle M.E."/>
            <person name="Kuo A."/>
            <person name="Riley R."/>
            <person name="Clum A."/>
            <person name="Nolan M."/>
            <person name="Lipzen A."/>
            <person name="Salamov A."/>
            <person name="Henrissat B."/>
            <person name="Wiebenga A."/>
            <person name="De vries R.P."/>
            <person name="Grigoriev I.V."/>
            <person name="Mortensen U.H."/>
            <person name="Andersen M.R."/>
            <person name="Baker S.E."/>
        </authorList>
    </citation>
    <scope>NUCLEOTIDE SEQUENCE [LARGE SCALE GENOMIC DNA]</scope>
    <source>
        <strain evidence="3 4">CBS 121057</strain>
    </source>
</reference>
<feature type="compositionally biased region" description="Low complexity" evidence="1">
    <location>
        <begin position="297"/>
        <end position="306"/>
    </location>
</feature>
<feature type="region of interest" description="Disordered" evidence="1">
    <location>
        <begin position="297"/>
        <end position="319"/>
    </location>
</feature>
<feature type="region of interest" description="Disordered" evidence="1">
    <location>
        <begin position="226"/>
        <end position="252"/>
    </location>
</feature>
<name>A0A319DVM6_ASPSB</name>
<evidence type="ECO:0000313" key="3">
    <source>
        <dbReference type="EMBL" id="PYI01370.1"/>
    </source>
</evidence>
<dbReference type="OrthoDB" id="1708389at2759"/>
<keyword evidence="4" id="KW-1185">Reference proteome</keyword>
<sequence>MSRRDPTIPAQAVPYSSKTSGNDIFAADRTTTEISGPTDSHVLSQVDQDEKGLTQKAGETDTITDVGWDQPPDEIDEKLVSGLSNEDLWMLIRRFNKQIYYVKAVPDPPLQRLDLNRAEDEQFSPDKLRATLERFYTTIVVSLTAFVKHIARIRSWREQQRTSAFCAVGYIFEKSLVYFVAWALDLLAPTFFSLLVVLVVSPESRSVLFPPAPIALVDKDTGGVQKPKAGVLGSHDSVTGAPENMKGEAAEQEASNLITSVASVAVGSVAGKHDQGTPEDAPIESSVPDAMELATTAADAQTAAHGEATDEAHDKTRQPMKDTVYNAANQSMRVLSDIIDTYERLGNALSPTAPFSIVTPYIRLTMVLSAAFLVSLITSSYVFVKMTTFGVGFAFFGDPIIRRAVEYLNKEYPRWERLLELQNSLLKGIPTNAQLTLTLLRIGEANGAPLPPPPSHSLHQTPLHPAPIEDKDINIEASPEEVNQAIAPSPELLEAHEAHPEPHKKGFVNRMIGFFRGTTATGIESKLTIDRARAAAGSKRAKGRVGVLRRKGQITLPLGPVQFDGRYKGKRGVVVLDQTQNPPLLYFTTDQTVQLDQPSLEHRPKGTVLFKMPVTDIREMRKIGGLGWKGKLITGWAVGGKEVVDGLVLTGALPEQNYQLTAMKTRNQLFNRLIAIDGQVWESY</sequence>
<organism evidence="3 4">
    <name type="scientific">Aspergillus sclerotiicarbonarius (strain CBS 121057 / IBT 28362)</name>
    <dbReference type="NCBI Taxonomy" id="1448318"/>
    <lineage>
        <taxon>Eukaryota</taxon>
        <taxon>Fungi</taxon>
        <taxon>Dikarya</taxon>
        <taxon>Ascomycota</taxon>
        <taxon>Pezizomycotina</taxon>
        <taxon>Eurotiomycetes</taxon>
        <taxon>Eurotiomycetidae</taxon>
        <taxon>Eurotiales</taxon>
        <taxon>Aspergillaceae</taxon>
        <taxon>Aspergillus</taxon>
        <taxon>Aspergillus subgen. Circumdati</taxon>
    </lineage>
</organism>
<feature type="compositionally biased region" description="Basic and acidic residues" evidence="1">
    <location>
        <begin position="307"/>
        <end position="319"/>
    </location>
</feature>
<gene>
    <name evidence="3" type="ORF">BO78DRAFT_353762</name>
</gene>